<name>A0ABW0FP66_9CAUL</name>
<sequence length="219" mass="23706">MRKLKLATFVSLDGVMQAPGGPTEDPTGGFPFGGWLPPFFDDTVGEFVGGALGEDYDLLLGRKTYEIFAAHWGHSGDEMGALFTTIAKYVAAGPETPLNWNNSHRLEGDVAEAVAKLKAEGDRDLLIQGSGQLIQALLKANLIDDLTTLTFPVVLGTGKRLFEPGDHARTWTLVETKHSPSGVVCSRYERAGEVQSGSFAMPDPNEEEAARQARMRREG</sequence>
<dbReference type="InterPro" id="IPR024072">
    <property type="entry name" value="DHFR-like_dom_sf"/>
</dbReference>
<keyword evidence="4" id="KW-1185">Reference proteome</keyword>
<comment type="caution">
    <text evidence="3">The sequence shown here is derived from an EMBL/GenBank/DDBJ whole genome shotgun (WGS) entry which is preliminary data.</text>
</comment>
<dbReference type="Pfam" id="PF01872">
    <property type="entry name" value="RibD_C"/>
    <property type="match status" value="1"/>
</dbReference>
<proteinExistence type="predicted"/>
<evidence type="ECO:0000256" key="1">
    <source>
        <dbReference type="SAM" id="MobiDB-lite"/>
    </source>
</evidence>
<dbReference type="Proteomes" id="UP001596152">
    <property type="component" value="Unassembled WGS sequence"/>
</dbReference>
<gene>
    <name evidence="3" type="ORF">ACFPIE_03630</name>
</gene>
<reference evidence="4" key="1">
    <citation type="journal article" date="2019" name="Int. J. Syst. Evol. Microbiol.">
        <title>The Global Catalogue of Microorganisms (GCM) 10K type strain sequencing project: providing services to taxonomists for standard genome sequencing and annotation.</title>
        <authorList>
            <consortium name="The Broad Institute Genomics Platform"/>
            <consortium name="The Broad Institute Genome Sequencing Center for Infectious Disease"/>
            <person name="Wu L."/>
            <person name="Ma J."/>
        </authorList>
    </citation>
    <scope>NUCLEOTIDE SEQUENCE [LARGE SCALE GENOMIC DNA]</scope>
    <source>
        <strain evidence="4">JCM 12125</strain>
    </source>
</reference>
<organism evidence="3 4">
    <name type="scientific">Brevundimonas staleyi</name>
    <dbReference type="NCBI Taxonomy" id="74326"/>
    <lineage>
        <taxon>Bacteria</taxon>
        <taxon>Pseudomonadati</taxon>
        <taxon>Pseudomonadota</taxon>
        <taxon>Alphaproteobacteria</taxon>
        <taxon>Caulobacterales</taxon>
        <taxon>Caulobacteraceae</taxon>
        <taxon>Brevundimonas</taxon>
    </lineage>
</organism>
<dbReference type="InterPro" id="IPR050765">
    <property type="entry name" value="Riboflavin_Biosynth_HTPR"/>
</dbReference>
<protein>
    <submittedName>
        <fullName evidence="3">Dihydrofolate reductase family protein</fullName>
    </submittedName>
</protein>
<feature type="domain" description="Bacterial bifunctional deaminase-reductase C-terminal" evidence="2">
    <location>
        <begin position="3"/>
        <end position="184"/>
    </location>
</feature>
<dbReference type="SUPFAM" id="SSF53597">
    <property type="entry name" value="Dihydrofolate reductase-like"/>
    <property type="match status" value="1"/>
</dbReference>
<dbReference type="PANTHER" id="PTHR38011:SF2">
    <property type="entry name" value="BIFUNCTIONAL DEAMINASE-REDUCTASE DOMAIN PROTEIN"/>
    <property type="match status" value="1"/>
</dbReference>
<evidence type="ECO:0000259" key="2">
    <source>
        <dbReference type="Pfam" id="PF01872"/>
    </source>
</evidence>
<dbReference type="Gene3D" id="3.40.430.10">
    <property type="entry name" value="Dihydrofolate Reductase, subunit A"/>
    <property type="match status" value="1"/>
</dbReference>
<dbReference type="EMBL" id="JBHSLF010000007">
    <property type="protein sequence ID" value="MFC5342991.1"/>
    <property type="molecule type" value="Genomic_DNA"/>
</dbReference>
<evidence type="ECO:0000313" key="4">
    <source>
        <dbReference type="Proteomes" id="UP001596152"/>
    </source>
</evidence>
<accession>A0ABW0FP66</accession>
<feature type="region of interest" description="Disordered" evidence="1">
    <location>
        <begin position="195"/>
        <end position="219"/>
    </location>
</feature>
<dbReference type="RefSeq" id="WP_374036435.1">
    <property type="nucleotide sequence ID" value="NZ_CP169082.1"/>
</dbReference>
<feature type="compositionally biased region" description="Basic and acidic residues" evidence="1">
    <location>
        <begin position="208"/>
        <end position="219"/>
    </location>
</feature>
<dbReference type="InterPro" id="IPR002734">
    <property type="entry name" value="RibDG_C"/>
</dbReference>
<evidence type="ECO:0000313" key="3">
    <source>
        <dbReference type="EMBL" id="MFC5342991.1"/>
    </source>
</evidence>
<dbReference type="PANTHER" id="PTHR38011">
    <property type="entry name" value="DIHYDROFOLATE REDUCTASE FAMILY PROTEIN (AFU_ORTHOLOGUE AFUA_8G06820)"/>
    <property type="match status" value="1"/>
</dbReference>